<dbReference type="EMBL" id="SNYM01000014">
    <property type="protein sequence ID" value="TDQ46273.1"/>
    <property type="molecule type" value="Genomic_DNA"/>
</dbReference>
<evidence type="ECO:0000313" key="6">
    <source>
        <dbReference type="Proteomes" id="UP000295375"/>
    </source>
</evidence>
<proteinExistence type="inferred from homology"/>
<keyword evidence="6" id="KW-1185">Reference proteome</keyword>
<accession>A0A4R6ULL5</accession>
<dbReference type="RefSeq" id="WP_133591976.1">
    <property type="nucleotide sequence ID" value="NZ_CP037953.1"/>
</dbReference>
<evidence type="ECO:0000259" key="4">
    <source>
        <dbReference type="PROSITE" id="PS51770"/>
    </source>
</evidence>
<dbReference type="OrthoDB" id="9809430at2"/>
<name>A0A4R6ULL5_9GAMM</name>
<gene>
    <name evidence="5" type="ORF">EV696_11458</name>
</gene>
<dbReference type="InterPro" id="IPR006683">
    <property type="entry name" value="Thioestr_dom"/>
</dbReference>
<dbReference type="InterPro" id="IPR029069">
    <property type="entry name" value="HotDog_dom_sf"/>
</dbReference>
<dbReference type="AlphaFoldDB" id="A0A4R6ULL5"/>
<evidence type="ECO:0000256" key="2">
    <source>
        <dbReference type="ARBA" id="ARBA00022801"/>
    </source>
</evidence>
<comment type="caution">
    <text evidence="5">The sequence shown here is derived from an EMBL/GenBank/DDBJ whole genome shotgun (WGS) entry which is preliminary data.</text>
</comment>
<dbReference type="Pfam" id="PF03061">
    <property type="entry name" value="4HBT"/>
    <property type="match status" value="1"/>
</dbReference>
<protein>
    <submittedName>
        <fullName evidence="5">Uncharacterized protein (TIGR00369 family)</fullName>
    </submittedName>
</protein>
<dbReference type="GO" id="GO:0009062">
    <property type="term" value="P:fatty acid catabolic process"/>
    <property type="evidence" value="ECO:0007669"/>
    <property type="project" value="TreeGrafter"/>
</dbReference>
<dbReference type="PANTHER" id="PTHR11049:SF24">
    <property type="entry name" value="CYTOSOLIC ACYL COENZYME A THIOESTER HYDROLASE"/>
    <property type="match status" value="1"/>
</dbReference>
<evidence type="ECO:0000313" key="5">
    <source>
        <dbReference type="EMBL" id="TDQ46273.1"/>
    </source>
</evidence>
<dbReference type="Gene3D" id="3.10.129.10">
    <property type="entry name" value="Hotdog Thioesterase"/>
    <property type="match status" value="1"/>
</dbReference>
<feature type="domain" description="HotDog ACOT-type" evidence="4">
    <location>
        <begin position="9"/>
        <end position="119"/>
    </location>
</feature>
<dbReference type="InterPro" id="IPR040170">
    <property type="entry name" value="Cytosol_ACT"/>
</dbReference>
<dbReference type="GO" id="GO:0005829">
    <property type="term" value="C:cytosol"/>
    <property type="evidence" value="ECO:0007669"/>
    <property type="project" value="TreeGrafter"/>
</dbReference>
<reference evidence="5 6" key="1">
    <citation type="submission" date="2019-03" db="EMBL/GenBank/DDBJ databases">
        <title>Genomic Encyclopedia of Type Strains, Phase IV (KMG-IV): sequencing the most valuable type-strain genomes for metagenomic binning, comparative biology and taxonomic classification.</title>
        <authorList>
            <person name="Goeker M."/>
        </authorList>
    </citation>
    <scope>NUCLEOTIDE SEQUENCE [LARGE SCALE GENOMIC DNA]</scope>
    <source>
        <strain evidence="5 6">DSM 103792</strain>
    </source>
</reference>
<organism evidence="5 6">
    <name type="scientific">Permianibacter aggregans</name>
    <dbReference type="NCBI Taxonomy" id="1510150"/>
    <lineage>
        <taxon>Bacteria</taxon>
        <taxon>Pseudomonadati</taxon>
        <taxon>Pseudomonadota</taxon>
        <taxon>Gammaproteobacteria</taxon>
        <taxon>Pseudomonadales</taxon>
        <taxon>Pseudomonadaceae</taxon>
        <taxon>Permianibacter</taxon>
    </lineage>
</organism>
<dbReference type="PANTHER" id="PTHR11049">
    <property type="entry name" value="ACYL COENZYME A THIOESTER HYDROLASE"/>
    <property type="match status" value="1"/>
</dbReference>
<dbReference type="Proteomes" id="UP000295375">
    <property type="component" value="Unassembled WGS sequence"/>
</dbReference>
<dbReference type="GO" id="GO:0052816">
    <property type="term" value="F:long-chain fatty acyl-CoA hydrolase activity"/>
    <property type="evidence" value="ECO:0007669"/>
    <property type="project" value="TreeGrafter"/>
</dbReference>
<comment type="similarity">
    <text evidence="1">Belongs to the acyl coenzyme A hydrolase family.</text>
</comment>
<dbReference type="InterPro" id="IPR033120">
    <property type="entry name" value="HOTDOG_ACOT"/>
</dbReference>
<dbReference type="CDD" id="cd03442">
    <property type="entry name" value="BFIT_BACH"/>
    <property type="match status" value="1"/>
</dbReference>
<sequence>MDQNLPARVAEEIVAWDFVFPNDANPYGSMFGGKLLAIMDTTAAIAAIRFAGKTVSTAAVEAVEFVHPVVVGDRLKTTAKVVWVGRSSMMVRVDVYVDLGTSFKRCTHAHFAMVAFDQHRRPTPVPGLLRETAEDEKAFKLAASIREQAIKRAKDEKAQS</sequence>
<evidence type="ECO:0000256" key="1">
    <source>
        <dbReference type="ARBA" id="ARBA00010458"/>
    </source>
</evidence>
<dbReference type="SUPFAM" id="SSF54637">
    <property type="entry name" value="Thioesterase/thiol ester dehydrase-isomerase"/>
    <property type="match status" value="1"/>
</dbReference>
<keyword evidence="2 3" id="KW-0378">Hydrolase</keyword>
<dbReference type="GO" id="GO:0006637">
    <property type="term" value="P:acyl-CoA metabolic process"/>
    <property type="evidence" value="ECO:0007669"/>
    <property type="project" value="TreeGrafter"/>
</dbReference>
<dbReference type="PROSITE" id="PS51770">
    <property type="entry name" value="HOTDOG_ACOT"/>
    <property type="match status" value="1"/>
</dbReference>
<evidence type="ECO:0000256" key="3">
    <source>
        <dbReference type="PROSITE-ProRule" id="PRU01106"/>
    </source>
</evidence>